<proteinExistence type="predicted"/>
<dbReference type="EMBL" id="JANBPG010000131">
    <property type="protein sequence ID" value="KAJ1899718.1"/>
    <property type="molecule type" value="Genomic_DNA"/>
</dbReference>
<gene>
    <name evidence="1" type="ORF">LPJ66_001934</name>
</gene>
<accession>A0ACC1IRU6</accession>
<reference evidence="1" key="1">
    <citation type="submission" date="2022-07" db="EMBL/GenBank/DDBJ databases">
        <title>Phylogenomic reconstructions and comparative analyses of Kickxellomycotina fungi.</title>
        <authorList>
            <person name="Reynolds N.K."/>
            <person name="Stajich J.E."/>
            <person name="Barry K."/>
            <person name="Grigoriev I.V."/>
            <person name="Crous P."/>
            <person name="Smith M.E."/>
        </authorList>
    </citation>
    <scope>NUCLEOTIDE SEQUENCE</scope>
    <source>
        <strain evidence="1">Benny 63K</strain>
    </source>
</reference>
<name>A0ACC1IRU6_9FUNG</name>
<dbReference type="Proteomes" id="UP001150581">
    <property type="component" value="Unassembled WGS sequence"/>
</dbReference>
<evidence type="ECO:0000313" key="1">
    <source>
        <dbReference type="EMBL" id="KAJ1899718.1"/>
    </source>
</evidence>
<organism evidence="1 2">
    <name type="scientific">Kickxella alabastrina</name>
    <dbReference type="NCBI Taxonomy" id="61397"/>
    <lineage>
        <taxon>Eukaryota</taxon>
        <taxon>Fungi</taxon>
        <taxon>Fungi incertae sedis</taxon>
        <taxon>Zoopagomycota</taxon>
        <taxon>Kickxellomycotina</taxon>
        <taxon>Kickxellomycetes</taxon>
        <taxon>Kickxellales</taxon>
        <taxon>Kickxellaceae</taxon>
        <taxon>Kickxella</taxon>
    </lineage>
</organism>
<protein>
    <submittedName>
        <fullName evidence="1">Uncharacterized protein</fullName>
    </submittedName>
</protein>
<sequence length="641" mass="71976">MGLREKADYNLQTVSLACAVVVILVLCAARQYTSDWRERRLFKRQLAKTQKKLLHASEDNHEQKLLQRRRRHIITHNDYESTSAIESEDSEDEQLDQRELQCQQASVKRRRWKRFVAAIPLMPLATAYIVLRLGWDVFELLVFCVIDMARDTATNSLLIAQALITHALDYSSELAERLELGRRTQAAVIAVIEHTVIWLFNVAFPAIGDAITQCGQWAVQFVTWWAETGGPIARDAIEAVVLRGLVPGLRSSVDALASAYARAVWLGGRAIEAVHILGTDLMRDVRIVFGWTRIGLQWVVSRERWWFNPALWRAAAAQVAPALAWLQWAYVLAIGRAIPWCADALANTLCAAYFDALLPFVQWCTAVADWLVQTASGGFVLVLGALQAGYAKCVRLAVFVANICGRLQTPFVRFVGSAWQLLVKYRLMLLCGWTALLEAVRRQPWIFTACLAAYSHVRNTALLPAIRATAVSGRFLWQQVLVPFALTLHDWLLLFVVPHVKNFGKYLVARIRTLLARQRVTAVLAALWRRSQRLILLEWQVIASSAFAGHVKTAMGEALCILKRQLDALGIMMWPLLQRGWSDGVQAMADVYRQLVAIVDLTAAMVGDLIVDYARRNTVHTSSTPNHLATEAKHTAATTKK</sequence>
<keyword evidence="2" id="KW-1185">Reference proteome</keyword>
<comment type="caution">
    <text evidence="1">The sequence shown here is derived from an EMBL/GenBank/DDBJ whole genome shotgun (WGS) entry which is preliminary data.</text>
</comment>
<evidence type="ECO:0000313" key="2">
    <source>
        <dbReference type="Proteomes" id="UP001150581"/>
    </source>
</evidence>